<evidence type="ECO:0000256" key="1">
    <source>
        <dbReference type="ARBA" id="ARBA00004651"/>
    </source>
</evidence>
<feature type="transmembrane region" description="Helical" evidence="7">
    <location>
        <begin position="345"/>
        <end position="367"/>
    </location>
</feature>
<dbReference type="Gene3D" id="1.20.1250.20">
    <property type="entry name" value="MFS general substrate transporter like domains"/>
    <property type="match status" value="1"/>
</dbReference>
<feature type="transmembrane region" description="Helical" evidence="7">
    <location>
        <begin position="255"/>
        <end position="276"/>
    </location>
</feature>
<feature type="transmembrane region" description="Helical" evidence="7">
    <location>
        <begin position="111"/>
        <end position="133"/>
    </location>
</feature>
<accession>A0A940SZG1</accession>
<feature type="transmembrane region" description="Helical" evidence="7">
    <location>
        <begin position="51"/>
        <end position="74"/>
    </location>
</feature>
<feature type="domain" description="Major facilitator superfamily (MFS) profile" evidence="8">
    <location>
        <begin position="20"/>
        <end position="403"/>
    </location>
</feature>
<dbReference type="InterPro" id="IPR036259">
    <property type="entry name" value="MFS_trans_sf"/>
</dbReference>
<feature type="transmembrane region" description="Helical" evidence="7">
    <location>
        <begin position="373"/>
        <end position="397"/>
    </location>
</feature>
<dbReference type="GO" id="GO:0022857">
    <property type="term" value="F:transmembrane transporter activity"/>
    <property type="evidence" value="ECO:0007669"/>
    <property type="project" value="InterPro"/>
</dbReference>
<dbReference type="PROSITE" id="PS00216">
    <property type="entry name" value="SUGAR_TRANSPORT_1"/>
    <property type="match status" value="1"/>
</dbReference>
<comment type="caution">
    <text evidence="9">The sequence shown here is derived from an EMBL/GenBank/DDBJ whole genome shotgun (WGS) entry which is preliminary data.</text>
</comment>
<comment type="subcellular location">
    <subcellularLocation>
        <location evidence="1">Cell membrane</location>
        <topology evidence="1">Multi-pass membrane protein</topology>
    </subcellularLocation>
</comment>
<evidence type="ECO:0000259" key="8">
    <source>
        <dbReference type="PROSITE" id="PS50850"/>
    </source>
</evidence>
<feature type="transmembrane region" description="Helical" evidence="7">
    <location>
        <begin position="173"/>
        <end position="194"/>
    </location>
</feature>
<reference evidence="9" key="1">
    <citation type="submission" date="2021-02" db="EMBL/GenBank/DDBJ databases">
        <title>Sequencing the genomes of 1000 actinobacteria strains.</title>
        <authorList>
            <person name="Klenk H.-P."/>
        </authorList>
    </citation>
    <scope>NUCLEOTIDE SEQUENCE</scope>
    <source>
        <strain evidence="9">DSM 22850</strain>
    </source>
</reference>
<evidence type="ECO:0000256" key="6">
    <source>
        <dbReference type="ARBA" id="ARBA00023136"/>
    </source>
</evidence>
<evidence type="ECO:0000256" key="7">
    <source>
        <dbReference type="SAM" id="Phobius"/>
    </source>
</evidence>
<protein>
    <submittedName>
        <fullName evidence="9">MFS family arabinose efflux permease</fullName>
    </submittedName>
</protein>
<feature type="transmembrane region" description="Helical" evidence="7">
    <location>
        <begin position="86"/>
        <end position="105"/>
    </location>
</feature>
<evidence type="ECO:0000313" key="9">
    <source>
        <dbReference type="EMBL" id="MBP1324870.1"/>
    </source>
</evidence>
<dbReference type="AlphaFoldDB" id="A0A940SZG1"/>
<evidence type="ECO:0000313" key="10">
    <source>
        <dbReference type="Proteomes" id="UP000675163"/>
    </source>
</evidence>
<keyword evidence="6 7" id="KW-0472">Membrane</keyword>
<dbReference type="Pfam" id="PF07690">
    <property type="entry name" value="MFS_1"/>
    <property type="match status" value="1"/>
</dbReference>
<dbReference type="RefSeq" id="WP_209703987.1">
    <property type="nucleotide sequence ID" value="NZ_JAFIDA010000001.1"/>
</dbReference>
<gene>
    <name evidence="9" type="ORF">JOF28_000102</name>
</gene>
<dbReference type="InterPro" id="IPR050171">
    <property type="entry name" value="MFS_Transporters"/>
</dbReference>
<evidence type="ECO:0000256" key="5">
    <source>
        <dbReference type="ARBA" id="ARBA00022989"/>
    </source>
</evidence>
<dbReference type="SUPFAM" id="SSF103473">
    <property type="entry name" value="MFS general substrate transporter"/>
    <property type="match status" value="1"/>
</dbReference>
<organism evidence="9 10">
    <name type="scientific">Leucobacter exalbidus</name>
    <dbReference type="NCBI Taxonomy" id="662960"/>
    <lineage>
        <taxon>Bacteria</taxon>
        <taxon>Bacillati</taxon>
        <taxon>Actinomycetota</taxon>
        <taxon>Actinomycetes</taxon>
        <taxon>Micrococcales</taxon>
        <taxon>Microbacteriaceae</taxon>
        <taxon>Leucobacter</taxon>
    </lineage>
</organism>
<keyword evidence="5 7" id="KW-1133">Transmembrane helix</keyword>
<dbReference type="InterPro" id="IPR011701">
    <property type="entry name" value="MFS"/>
</dbReference>
<dbReference type="InterPro" id="IPR020846">
    <property type="entry name" value="MFS_dom"/>
</dbReference>
<feature type="transmembrane region" description="Helical" evidence="7">
    <location>
        <begin position="215"/>
        <end position="243"/>
    </location>
</feature>
<dbReference type="PANTHER" id="PTHR23517">
    <property type="entry name" value="RESISTANCE PROTEIN MDTM, PUTATIVE-RELATED-RELATED"/>
    <property type="match status" value="1"/>
</dbReference>
<dbReference type="PROSITE" id="PS50850">
    <property type="entry name" value="MFS"/>
    <property type="match status" value="1"/>
</dbReference>
<keyword evidence="10" id="KW-1185">Reference proteome</keyword>
<proteinExistence type="predicted"/>
<dbReference type="InterPro" id="IPR005829">
    <property type="entry name" value="Sugar_transporter_CS"/>
</dbReference>
<evidence type="ECO:0000256" key="2">
    <source>
        <dbReference type="ARBA" id="ARBA00022448"/>
    </source>
</evidence>
<dbReference type="EMBL" id="JAFIDA010000001">
    <property type="protein sequence ID" value="MBP1324870.1"/>
    <property type="molecule type" value="Genomic_DNA"/>
</dbReference>
<dbReference type="Proteomes" id="UP000675163">
    <property type="component" value="Unassembled WGS sequence"/>
</dbReference>
<name>A0A940SZG1_9MICO</name>
<sequence length="403" mass="41755">MNQVTPGTQPGRWRLGRRGSFWAAALVLALVLWSSGAPSVLYPIYAEQWALTPLTVTTVFATYQLALLLVLPLIGNLSDQIGRRRVMIWGVALIAASAVLFAIAPNVSFLFIGRALQGAGAGLAMGAATASLLENNPRINPRFASSMATVATATGLTIALALSGLLAEVTPLPLLWSYVVLLGLSLASITTLALTRDDRPAHASRWRPQSPSVPAGIRLPFVVATFSVSLAYCVGAIFLSLGAHMITQFARTDNSAVVGALLALSAAAIGVTALFLARVSPRVCVWLGGLLTLLSLGLMWAASSAGSAPLFILWCLVGGTAYSFAFTGGLGLINRVAPIHHRGSTLSLLYLVAYALQAVTAIGVGAIATSGSLGLAVMVAALAISALCLTLLALLWATKNSAK</sequence>
<keyword evidence="3" id="KW-1003">Cell membrane</keyword>
<dbReference type="PANTHER" id="PTHR23517:SF13">
    <property type="entry name" value="MAJOR FACILITATOR SUPERFAMILY MFS_1"/>
    <property type="match status" value="1"/>
</dbReference>
<evidence type="ECO:0000256" key="3">
    <source>
        <dbReference type="ARBA" id="ARBA00022475"/>
    </source>
</evidence>
<feature type="transmembrane region" description="Helical" evidence="7">
    <location>
        <begin position="145"/>
        <end position="167"/>
    </location>
</feature>
<feature type="transmembrane region" description="Helical" evidence="7">
    <location>
        <begin position="283"/>
        <end position="302"/>
    </location>
</feature>
<feature type="transmembrane region" description="Helical" evidence="7">
    <location>
        <begin position="21"/>
        <end position="45"/>
    </location>
</feature>
<feature type="transmembrane region" description="Helical" evidence="7">
    <location>
        <begin position="308"/>
        <end position="333"/>
    </location>
</feature>
<keyword evidence="2" id="KW-0813">Transport</keyword>
<keyword evidence="4 7" id="KW-0812">Transmembrane</keyword>
<dbReference type="GO" id="GO:0005886">
    <property type="term" value="C:plasma membrane"/>
    <property type="evidence" value="ECO:0007669"/>
    <property type="project" value="UniProtKB-SubCell"/>
</dbReference>
<evidence type="ECO:0000256" key="4">
    <source>
        <dbReference type="ARBA" id="ARBA00022692"/>
    </source>
</evidence>